<accession>A0A2V2MWU6</accession>
<name>A0A2V2MWU6_9EURY</name>
<dbReference type="EMBL" id="QGMZ01000039">
    <property type="protein sequence ID" value="PWR70735.1"/>
    <property type="molecule type" value="Genomic_DNA"/>
</dbReference>
<dbReference type="SUPFAM" id="SSF103196">
    <property type="entry name" value="Roadblock/LC7 domain"/>
    <property type="match status" value="1"/>
</dbReference>
<sequence>MLKEKIAGIIENIRVIEGVKLCALVSRDGIMLGRCAVGDFNEAWFAAMCATLLASAESAAVIVKIQSPEMVTIHSADGVLIIMGAGEKILLAALIDPAQDLKHMTDLLREIAEDVGGTF</sequence>
<evidence type="ECO:0000259" key="1">
    <source>
        <dbReference type="SMART" id="SM00960"/>
    </source>
</evidence>
<evidence type="ECO:0000313" key="3">
    <source>
        <dbReference type="Proteomes" id="UP000245934"/>
    </source>
</evidence>
<organism evidence="2 3">
    <name type="scientific">Methanospirillum stamsii</name>
    <dbReference type="NCBI Taxonomy" id="1277351"/>
    <lineage>
        <taxon>Archaea</taxon>
        <taxon>Methanobacteriati</taxon>
        <taxon>Methanobacteriota</taxon>
        <taxon>Stenosarchaea group</taxon>
        <taxon>Methanomicrobia</taxon>
        <taxon>Methanomicrobiales</taxon>
        <taxon>Methanospirillaceae</taxon>
        <taxon>Methanospirillum</taxon>
    </lineage>
</organism>
<dbReference type="InterPro" id="IPR004942">
    <property type="entry name" value="Roadblock/LAMTOR2_dom"/>
</dbReference>
<protein>
    <submittedName>
        <fullName evidence="2">Dynein regulation protein LC7</fullName>
    </submittedName>
</protein>
<keyword evidence="3" id="KW-1185">Reference proteome</keyword>
<evidence type="ECO:0000313" key="2">
    <source>
        <dbReference type="EMBL" id="PWR70735.1"/>
    </source>
</evidence>
<dbReference type="OrthoDB" id="111680at2157"/>
<dbReference type="GeneID" id="97608130"/>
<reference evidence="2 3" key="1">
    <citation type="submission" date="2018-05" db="EMBL/GenBank/DDBJ databases">
        <title>Draft genome of Methanospirillum stamsii Pt1.</title>
        <authorList>
            <person name="Dueholm M.S."/>
            <person name="Nielsen P.H."/>
            <person name="Bakmann L.F."/>
            <person name="Otzen D.E."/>
        </authorList>
    </citation>
    <scope>NUCLEOTIDE SEQUENCE [LARGE SCALE GENOMIC DNA]</scope>
    <source>
        <strain evidence="2 3">Pt1</strain>
    </source>
</reference>
<dbReference type="AlphaFoldDB" id="A0A2V2MWU6"/>
<comment type="caution">
    <text evidence="2">The sequence shown here is derived from an EMBL/GenBank/DDBJ whole genome shotgun (WGS) entry which is preliminary data.</text>
</comment>
<dbReference type="Pfam" id="PF03259">
    <property type="entry name" value="Robl_LC7"/>
    <property type="match status" value="1"/>
</dbReference>
<dbReference type="SMART" id="SM00960">
    <property type="entry name" value="Robl_LC7"/>
    <property type="match status" value="1"/>
</dbReference>
<dbReference type="Proteomes" id="UP000245934">
    <property type="component" value="Unassembled WGS sequence"/>
</dbReference>
<proteinExistence type="predicted"/>
<dbReference type="RefSeq" id="WP_109941870.1">
    <property type="nucleotide sequence ID" value="NZ_CP176366.1"/>
</dbReference>
<gene>
    <name evidence="2" type="ORF">DLD82_14635</name>
</gene>
<dbReference type="Gene3D" id="3.30.450.30">
    <property type="entry name" value="Dynein light chain 2a, cytoplasmic"/>
    <property type="match status" value="1"/>
</dbReference>
<feature type="domain" description="Roadblock/LAMTOR2" evidence="1">
    <location>
        <begin position="6"/>
        <end position="95"/>
    </location>
</feature>